<dbReference type="Gene3D" id="1.10.3720.10">
    <property type="entry name" value="MetI-like"/>
    <property type="match status" value="1"/>
</dbReference>
<keyword evidence="5 7" id="KW-1133">Transmembrane helix</keyword>
<evidence type="ECO:0000256" key="3">
    <source>
        <dbReference type="ARBA" id="ARBA00022475"/>
    </source>
</evidence>
<feature type="transmembrane region" description="Helical" evidence="7">
    <location>
        <begin position="37"/>
        <end position="64"/>
    </location>
</feature>
<feature type="compositionally biased region" description="Low complexity" evidence="8">
    <location>
        <begin position="1"/>
        <end position="10"/>
    </location>
</feature>
<dbReference type="AlphaFoldDB" id="A0A1H7X1Z1"/>
<evidence type="ECO:0000256" key="1">
    <source>
        <dbReference type="ARBA" id="ARBA00004651"/>
    </source>
</evidence>
<evidence type="ECO:0000256" key="7">
    <source>
        <dbReference type="RuleBase" id="RU363032"/>
    </source>
</evidence>
<dbReference type="InterPro" id="IPR050809">
    <property type="entry name" value="UgpAE/MalFG_permease"/>
</dbReference>
<evidence type="ECO:0000256" key="8">
    <source>
        <dbReference type="SAM" id="MobiDB-lite"/>
    </source>
</evidence>
<keyword evidence="2 7" id="KW-0813">Transport</keyword>
<dbReference type="Proteomes" id="UP000183015">
    <property type="component" value="Unassembled WGS sequence"/>
</dbReference>
<name>A0A1H7X1Z1_STRJI</name>
<sequence>MTVAAPAEAATPRRTEEKPPKQAGPLRRLRRSYDQYWYAWAMCAPVVVILGVLVGYPLVLGIMYTFTNATSLNVGHTIGVNHIPDTFSWVGLKQYVDILSGPDNQFWPHFWWTIIWTVSCVAITVSLGLGLAVLLNRQVRGRTLYRTLLVLPWAVPTFVTIFSWRLLLSDGGAVNHLLGSLGLGQPEWLSNPFWQKIAAITVNVWVGVPFMMLSMLGGLQAIPGELYEAAEMDGASPWQRFRNVTLPGLRPVSSTVILLGVIWTFNQFIVIFLLFGSTNSDSVQILVTYSYQLFFGQNPMDYAGAATVGVLCLSILVVFTEFYRRWIRRMQGEQA</sequence>
<feature type="domain" description="ABC transmembrane type-1" evidence="9">
    <location>
        <begin position="110"/>
        <end position="323"/>
    </location>
</feature>
<dbReference type="STRING" id="235985.SAMN05414137_12272"/>
<evidence type="ECO:0000313" key="10">
    <source>
        <dbReference type="EMBL" id="SEM27615.1"/>
    </source>
</evidence>
<feature type="transmembrane region" description="Helical" evidence="7">
    <location>
        <begin position="302"/>
        <end position="323"/>
    </location>
</feature>
<feature type="transmembrane region" description="Helical" evidence="7">
    <location>
        <begin position="147"/>
        <end position="167"/>
    </location>
</feature>
<proteinExistence type="inferred from homology"/>
<feature type="transmembrane region" description="Helical" evidence="7">
    <location>
        <begin position="256"/>
        <end position="276"/>
    </location>
</feature>
<organism evidence="10 11">
    <name type="scientific">Streptacidiphilus jiangxiensis</name>
    <dbReference type="NCBI Taxonomy" id="235985"/>
    <lineage>
        <taxon>Bacteria</taxon>
        <taxon>Bacillati</taxon>
        <taxon>Actinomycetota</taxon>
        <taxon>Actinomycetes</taxon>
        <taxon>Kitasatosporales</taxon>
        <taxon>Streptomycetaceae</taxon>
        <taxon>Streptacidiphilus</taxon>
    </lineage>
</organism>
<dbReference type="EMBL" id="FOAZ01000022">
    <property type="protein sequence ID" value="SEM27615.1"/>
    <property type="molecule type" value="Genomic_DNA"/>
</dbReference>
<comment type="similarity">
    <text evidence="7">Belongs to the binding-protein-dependent transport system permease family.</text>
</comment>
<feature type="transmembrane region" description="Helical" evidence="7">
    <location>
        <begin position="110"/>
        <end position="135"/>
    </location>
</feature>
<dbReference type="PANTHER" id="PTHR43227:SF7">
    <property type="entry name" value="ARABINOOLIGOSACCHARIDES TRANSPORT SYSTEM PERMEASE PROTEIN ARAP"/>
    <property type="match status" value="1"/>
</dbReference>
<dbReference type="GO" id="GO:0055085">
    <property type="term" value="P:transmembrane transport"/>
    <property type="evidence" value="ECO:0007669"/>
    <property type="project" value="InterPro"/>
</dbReference>
<dbReference type="eggNOG" id="COG1175">
    <property type="taxonomic scope" value="Bacteria"/>
</dbReference>
<dbReference type="GO" id="GO:0005886">
    <property type="term" value="C:plasma membrane"/>
    <property type="evidence" value="ECO:0007669"/>
    <property type="project" value="UniProtKB-SubCell"/>
</dbReference>
<keyword evidence="6 7" id="KW-0472">Membrane</keyword>
<dbReference type="PANTHER" id="PTHR43227">
    <property type="entry name" value="BLL4140 PROTEIN"/>
    <property type="match status" value="1"/>
</dbReference>
<dbReference type="Pfam" id="PF00528">
    <property type="entry name" value="BPD_transp_1"/>
    <property type="match status" value="1"/>
</dbReference>
<feature type="region of interest" description="Disordered" evidence="8">
    <location>
        <begin position="1"/>
        <end position="26"/>
    </location>
</feature>
<comment type="subcellular location">
    <subcellularLocation>
        <location evidence="1 7">Cell membrane</location>
        <topology evidence="1 7">Multi-pass membrane protein</topology>
    </subcellularLocation>
</comment>
<accession>A0A1H7X1Z1</accession>
<feature type="compositionally biased region" description="Basic and acidic residues" evidence="8">
    <location>
        <begin position="11"/>
        <end position="20"/>
    </location>
</feature>
<keyword evidence="3" id="KW-1003">Cell membrane</keyword>
<keyword evidence="4 7" id="KW-0812">Transmembrane</keyword>
<keyword evidence="11" id="KW-1185">Reference proteome</keyword>
<evidence type="ECO:0000256" key="4">
    <source>
        <dbReference type="ARBA" id="ARBA00022692"/>
    </source>
</evidence>
<dbReference type="InterPro" id="IPR000515">
    <property type="entry name" value="MetI-like"/>
</dbReference>
<gene>
    <name evidence="10" type="ORF">SAMN05414137_12272</name>
</gene>
<dbReference type="PROSITE" id="PS50928">
    <property type="entry name" value="ABC_TM1"/>
    <property type="match status" value="1"/>
</dbReference>
<dbReference type="OrthoDB" id="34224at2"/>
<feature type="transmembrane region" description="Helical" evidence="7">
    <location>
        <begin position="193"/>
        <end position="213"/>
    </location>
</feature>
<evidence type="ECO:0000313" key="11">
    <source>
        <dbReference type="Proteomes" id="UP000183015"/>
    </source>
</evidence>
<dbReference type="InterPro" id="IPR035906">
    <property type="entry name" value="MetI-like_sf"/>
</dbReference>
<reference evidence="11" key="1">
    <citation type="submission" date="2016-10" db="EMBL/GenBank/DDBJ databases">
        <authorList>
            <person name="Varghese N."/>
        </authorList>
    </citation>
    <scope>NUCLEOTIDE SEQUENCE [LARGE SCALE GENOMIC DNA]</scope>
    <source>
        <strain evidence="11">DSM 45096 / BCRC 16803 / CGMCC 4.1857 / CIP 109030 / JCM 12277 / KCTC 19219 / NBRC 100920 / 33214</strain>
    </source>
</reference>
<evidence type="ECO:0000256" key="5">
    <source>
        <dbReference type="ARBA" id="ARBA00022989"/>
    </source>
</evidence>
<dbReference type="SUPFAM" id="SSF161098">
    <property type="entry name" value="MetI-like"/>
    <property type="match status" value="1"/>
</dbReference>
<dbReference type="CDD" id="cd06261">
    <property type="entry name" value="TM_PBP2"/>
    <property type="match status" value="1"/>
</dbReference>
<evidence type="ECO:0000259" key="9">
    <source>
        <dbReference type="PROSITE" id="PS50928"/>
    </source>
</evidence>
<evidence type="ECO:0000256" key="2">
    <source>
        <dbReference type="ARBA" id="ARBA00022448"/>
    </source>
</evidence>
<protein>
    <submittedName>
        <fullName evidence="10">Arabinogalactan oligomer / maltooligosaccharide transport system permease protein</fullName>
    </submittedName>
</protein>
<evidence type="ECO:0000256" key="6">
    <source>
        <dbReference type="ARBA" id="ARBA00023136"/>
    </source>
</evidence>
<dbReference type="RefSeq" id="WP_042452447.1">
    <property type="nucleotide sequence ID" value="NZ_BBPN01000025.1"/>
</dbReference>